<dbReference type="Proteomes" id="UP000323886">
    <property type="component" value="Unassembled WGS sequence"/>
</dbReference>
<proteinExistence type="predicted"/>
<dbReference type="RefSeq" id="WP_150096230.1">
    <property type="nucleotide sequence ID" value="NZ_VWPL01000004.1"/>
</dbReference>
<organism evidence="2 3">
    <name type="scientific">Blastochloris sulfoviridis</name>
    <dbReference type="NCBI Taxonomy" id="50712"/>
    <lineage>
        <taxon>Bacteria</taxon>
        <taxon>Pseudomonadati</taxon>
        <taxon>Pseudomonadota</taxon>
        <taxon>Alphaproteobacteria</taxon>
        <taxon>Hyphomicrobiales</taxon>
        <taxon>Blastochloridaceae</taxon>
        <taxon>Blastochloris</taxon>
    </lineage>
</organism>
<evidence type="ECO:0000313" key="2">
    <source>
        <dbReference type="EMBL" id="KAA5602861.1"/>
    </source>
</evidence>
<dbReference type="EMBL" id="VWPL01000004">
    <property type="protein sequence ID" value="KAA5602861.1"/>
    <property type="molecule type" value="Genomic_DNA"/>
</dbReference>
<sequence>MSRFKHLPGEVIDAALRFGAVGAAVSGGIVAGQQVSAVRRGEASSQQAVARTLDAAATGGLASAVGGAAAAAIGGHGVARLAVFLAGAAVATWAMSPKATPGTPKPADAGADAGALAAPAEDAPAAPAL</sequence>
<name>A0A5M6I3S5_9HYPH</name>
<keyword evidence="3" id="KW-1185">Reference proteome</keyword>
<dbReference type="InterPro" id="IPR058956">
    <property type="entry name" value="MamC"/>
</dbReference>
<reference evidence="2 3" key="1">
    <citation type="submission" date="2019-09" db="EMBL/GenBank/DDBJ databases">
        <title>Draft Whole-Genome sequence of Blastochloris sulfoviridis DSM 729.</title>
        <authorList>
            <person name="Meyer T.E."/>
            <person name="Kyndt J.A."/>
        </authorList>
    </citation>
    <scope>NUCLEOTIDE SEQUENCE [LARGE SCALE GENOMIC DNA]</scope>
    <source>
        <strain evidence="2 3">DSM 729</strain>
    </source>
</reference>
<evidence type="ECO:0000313" key="3">
    <source>
        <dbReference type="Proteomes" id="UP000323886"/>
    </source>
</evidence>
<comment type="caution">
    <text evidence="2">The sequence shown here is derived from an EMBL/GenBank/DDBJ whole genome shotgun (WGS) entry which is preliminary data.</text>
</comment>
<evidence type="ECO:0000256" key="1">
    <source>
        <dbReference type="SAM" id="MobiDB-lite"/>
    </source>
</evidence>
<feature type="region of interest" description="Disordered" evidence="1">
    <location>
        <begin position="96"/>
        <end position="129"/>
    </location>
</feature>
<accession>A0A5M6I3S5</accession>
<gene>
    <name evidence="2" type="ORF">F1193_03215</name>
</gene>
<feature type="compositionally biased region" description="Low complexity" evidence="1">
    <location>
        <begin position="97"/>
        <end position="129"/>
    </location>
</feature>
<dbReference type="AlphaFoldDB" id="A0A5M6I3S5"/>
<protein>
    <submittedName>
        <fullName evidence="2">Uncharacterized protein</fullName>
    </submittedName>
</protein>
<dbReference type="Pfam" id="PF26373">
    <property type="entry name" value="MamC"/>
    <property type="match status" value="1"/>
</dbReference>